<gene>
    <name evidence="1" type="ORF">BC343_09885</name>
</gene>
<comment type="caution">
    <text evidence="1">The sequence shown here is derived from an EMBL/GenBank/DDBJ whole genome shotgun (WGS) entry which is preliminary data.</text>
</comment>
<reference evidence="1 2" key="1">
    <citation type="submission" date="2016-07" db="EMBL/GenBank/DDBJ databases">
        <title>Genomic analysis of zinc-resistant bacterium Mucilaginibacter pedocola TBZ30.</title>
        <authorList>
            <person name="Huang J."/>
            <person name="Tang J."/>
        </authorList>
    </citation>
    <scope>NUCLEOTIDE SEQUENCE [LARGE SCALE GENOMIC DNA]</scope>
    <source>
        <strain evidence="1 2">TBZ30</strain>
    </source>
</reference>
<proteinExistence type="predicted"/>
<protein>
    <submittedName>
        <fullName evidence="1">Uncharacterized protein</fullName>
    </submittedName>
</protein>
<sequence length="151" mass="16595">MSEKPETKVEGIEVNVDLDPVVPTVHSTIVKLVQQYNASAPDDATSGWVSLKEINALIAGNPDATGIRIYFGRHDNGAGYGYAGLNTAIFVATKDTMDQKNPTYKYSKDLLDPTLTEDPDNTTIFTNRGDDRIPLCPPRCPIEKTDYIHIP</sequence>
<evidence type="ECO:0000313" key="2">
    <source>
        <dbReference type="Proteomes" id="UP000189739"/>
    </source>
</evidence>
<evidence type="ECO:0000313" key="1">
    <source>
        <dbReference type="EMBL" id="OOQ57972.1"/>
    </source>
</evidence>
<dbReference type="AlphaFoldDB" id="A0A1S9PAI1"/>
<dbReference type="EMBL" id="MBTF01000034">
    <property type="protein sequence ID" value="OOQ57972.1"/>
    <property type="molecule type" value="Genomic_DNA"/>
</dbReference>
<organism evidence="1 2">
    <name type="scientific">Mucilaginibacter pedocola</name>
    <dbReference type="NCBI Taxonomy" id="1792845"/>
    <lineage>
        <taxon>Bacteria</taxon>
        <taxon>Pseudomonadati</taxon>
        <taxon>Bacteroidota</taxon>
        <taxon>Sphingobacteriia</taxon>
        <taxon>Sphingobacteriales</taxon>
        <taxon>Sphingobacteriaceae</taxon>
        <taxon>Mucilaginibacter</taxon>
    </lineage>
</organism>
<keyword evidence="2" id="KW-1185">Reference proteome</keyword>
<name>A0A1S9PAI1_9SPHI</name>
<dbReference type="Proteomes" id="UP000189739">
    <property type="component" value="Unassembled WGS sequence"/>
</dbReference>
<dbReference type="OrthoDB" id="798687at2"/>
<dbReference type="STRING" id="1792845.BC343_09885"/>
<accession>A0A1S9PAI1</accession>
<dbReference type="RefSeq" id="WP_078349699.1">
    <property type="nucleotide sequence ID" value="NZ_MBTF01000034.1"/>
</dbReference>